<evidence type="ECO:0000256" key="3">
    <source>
        <dbReference type="ARBA" id="ARBA00022989"/>
    </source>
</evidence>
<dbReference type="GO" id="GO:0016020">
    <property type="term" value="C:membrane"/>
    <property type="evidence" value="ECO:0007669"/>
    <property type="project" value="UniProtKB-SubCell"/>
</dbReference>
<dbReference type="Proteomes" id="UP000030185">
    <property type="component" value="Unassembled WGS sequence"/>
</dbReference>
<name>A0A098LK52_9BACT</name>
<feature type="transmembrane region" description="Helical" evidence="5">
    <location>
        <begin position="62"/>
        <end position="80"/>
    </location>
</feature>
<feature type="transmembrane region" description="Helical" evidence="5">
    <location>
        <begin position="228"/>
        <end position="245"/>
    </location>
</feature>
<dbReference type="AlphaFoldDB" id="A0A098LK52"/>
<organism evidence="6 7">
    <name type="scientific">Sporocytophaga myxococcoides</name>
    <dbReference type="NCBI Taxonomy" id="153721"/>
    <lineage>
        <taxon>Bacteria</taxon>
        <taxon>Pseudomonadati</taxon>
        <taxon>Bacteroidota</taxon>
        <taxon>Cytophagia</taxon>
        <taxon>Cytophagales</taxon>
        <taxon>Cytophagaceae</taxon>
        <taxon>Sporocytophaga</taxon>
    </lineage>
</organism>
<dbReference type="eggNOG" id="COG0428">
    <property type="taxonomic scope" value="Bacteria"/>
</dbReference>
<keyword evidence="3 5" id="KW-1133">Transmembrane helix</keyword>
<protein>
    <recommendedName>
        <fullName evidence="8">Zinc/iron permease</fullName>
    </recommendedName>
</protein>
<proteinExistence type="predicted"/>
<accession>A0A098LK52</accession>
<feature type="transmembrane region" description="Helical" evidence="5">
    <location>
        <begin position="163"/>
        <end position="184"/>
    </location>
</feature>
<keyword evidence="2 5" id="KW-0812">Transmembrane</keyword>
<feature type="transmembrane region" description="Helical" evidence="5">
    <location>
        <begin position="196"/>
        <end position="216"/>
    </location>
</feature>
<comment type="caution">
    <text evidence="6">The sequence shown here is derived from an EMBL/GenBank/DDBJ whole genome shotgun (WGS) entry which is preliminary data.</text>
</comment>
<evidence type="ECO:0000256" key="5">
    <source>
        <dbReference type="SAM" id="Phobius"/>
    </source>
</evidence>
<evidence type="ECO:0000256" key="1">
    <source>
        <dbReference type="ARBA" id="ARBA00004141"/>
    </source>
</evidence>
<dbReference type="GO" id="GO:0005385">
    <property type="term" value="F:zinc ion transmembrane transporter activity"/>
    <property type="evidence" value="ECO:0007669"/>
    <property type="project" value="TreeGrafter"/>
</dbReference>
<evidence type="ECO:0000313" key="7">
    <source>
        <dbReference type="Proteomes" id="UP000030185"/>
    </source>
</evidence>
<dbReference type="Pfam" id="PF02535">
    <property type="entry name" value="Zip"/>
    <property type="match status" value="1"/>
</dbReference>
<evidence type="ECO:0008006" key="8">
    <source>
        <dbReference type="Google" id="ProtNLM"/>
    </source>
</evidence>
<dbReference type="PANTHER" id="PTHR11040">
    <property type="entry name" value="ZINC/IRON TRANSPORTER"/>
    <property type="match status" value="1"/>
</dbReference>
<dbReference type="OrthoDB" id="654481at2"/>
<sequence length="246" mass="27441">MVISLLLLFSSALLAGLAVFFIPNLNLQRFKVVLSFSGAYLFSITVMHILPELFLESGDIRFAGIAVLTGFFFQMVLEYFSSGVEHGHIHIHDHELGHSQIPYSLLISICIHAFLEGTLVAHPSHGHSHGESHTLLYGLLLHKIPEAFALMSVLVFSMRNKVIAVLLLVLFALASPMGLLLSHWAFDHEFFELNWFIFLFGVIAGNFLYISTTIFFETSPNHKFKANRLLVSVLGAVSAIIAEYLL</sequence>
<evidence type="ECO:0000256" key="2">
    <source>
        <dbReference type="ARBA" id="ARBA00022692"/>
    </source>
</evidence>
<dbReference type="RefSeq" id="WP_045468569.1">
    <property type="nucleotide sequence ID" value="NZ_BBLT01000012.1"/>
</dbReference>
<reference evidence="6 7" key="1">
    <citation type="submission" date="2014-09" db="EMBL/GenBank/DDBJ databases">
        <title>Sporocytophaga myxococcoides PG-01 genome sequencing.</title>
        <authorList>
            <person name="Liu L."/>
            <person name="Gao P.J."/>
            <person name="Chen G.J."/>
            <person name="Wang L.S."/>
        </authorList>
    </citation>
    <scope>NUCLEOTIDE SEQUENCE [LARGE SCALE GENOMIC DNA]</scope>
    <source>
        <strain evidence="6 7">PG-01</strain>
    </source>
</reference>
<keyword evidence="7" id="KW-1185">Reference proteome</keyword>
<feature type="transmembrane region" description="Helical" evidence="5">
    <location>
        <begin position="101"/>
        <end position="122"/>
    </location>
</feature>
<dbReference type="EMBL" id="BBLT01000012">
    <property type="protein sequence ID" value="GAL87330.1"/>
    <property type="molecule type" value="Genomic_DNA"/>
</dbReference>
<keyword evidence="4 5" id="KW-0472">Membrane</keyword>
<dbReference type="PANTHER" id="PTHR11040:SF198">
    <property type="entry name" value="METAL HOMEOSTASIS FACTOR ATX2"/>
    <property type="match status" value="1"/>
</dbReference>
<feature type="transmembrane region" description="Helical" evidence="5">
    <location>
        <begin position="134"/>
        <end position="156"/>
    </location>
</feature>
<dbReference type="InterPro" id="IPR003689">
    <property type="entry name" value="ZIP"/>
</dbReference>
<evidence type="ECO:0000313" key="6">
    <source>
        <dbReference type="EMBL" id="GAL87330.1"/>
    </source>
</evidence>
<evidence type="ECO:0000256" key="4">
    <source>
        <dbReference type="ARBA" id="ARBA00023136"/>
    </source>
</evidence>
<feature type="transmembrane region" description="Helical" evidence="5">
    <location>
        <begin position="6"/>
        <end position="25"/>
    </location>
</feature>
<gene>
    <name evidence="6" type="ORF">MYP_4560</name>
</gene>
<comment type="subcellular location">
    <subcellularLocation>
        <location evidence="1">Membrane</location>
        <topology evidence="1">Multi-pass membrane protein</topology>
    </subcellularLocation>
</comment>
<feature type="transmembrane region" description="Helical" evidence="5">
    <location>
        <begin position="32"/>
        <end position="50"/>
    </location>
</feature>
<dbReference type="STRING" id="153721.MYP_4560"/>